<protein>
    <submittedName>
        <fullName evidence="1">Uncharacterized protein</fullName>
    </submittedName>
</protein>
<reference evidence="1 2" key="1">
    <citation type="submission" date="2018-01" db="EMBL/GenBank/DDBJ databases">
        <authorList>
            <person name="Gaut B.S."/>
            <person name="Morton B.R."/>
            <person name="Clegg M.T."/>
            <person name="Duvall M.R."/>
        </authorList>
    </citation>
    <scope>NUCLEOTIDE SEQUENCE [LARGE SCALE GENOMIC DNA]</scope>
    <source>
        <strain evidence="1">GP69</strain>
    </source>
</reference>
<name>A0A2K4ZGP8_9FIRM</name>
<dbReference type="AlphaFoldDB" id="A0A2K4ZGP8"/>
<dbReference type="Proteomes" id="UP000236311">
    <property type="component" value="Unassembled WGS sequence"/>
</dbReference>
<organism evidence="1 2">
    <name type="scientific">Acetatifactor muris</name>
    <dbReference type="NCBI Taxonomy" id="879566"/>
    <lineage>
        <taxon>Bacteria</taxon>
        <taxon>Bacillati</taxon>
        <taxon>Bacillota</taxon>
        <taxon>Clostridia</taxon>
        <taxon>Lachnospirales</taxon>
        <taxon>Lachnospiraceae</taxon>
        <taxon>Acetatifactor</taxon>
    </lineage>
</organism>
<evidence type="ECO:0000313" key="2">
    <source>
        <dbReference type="Proteomes" id="UP000236311"/>
    </source>
</evidence>
<dbReference type="EMBL" id="OFSM01000011">
    <property type="protein sequence ID" value="SOY29648.1"/>
    <property type="molecule type" value="Genomic_DNA"/>
</dbReference>
<sequence length="62" mass="7201">MGDPYKVEWLKKMLEHETSKTEEHYGARLSHWYGDSKILTIDAGGLRALIRHYSKHDTDLDG</sequence>
<gene>
    <name evidence="1" type="ORF">AMURIS_02369</name>
</gene>
<dbReference type="RefSeq" id="WP_103239746.1">
    <property type="nucleotide sequence ID" value="NZ_JANJZD010000010.1"/>
</dbReference>
<keyword evidence="2" id="KW-1185">Reference proteome</keyword>
<evidence type="ECO:0000313" key="1">
    <source>
        <dbReference type="EMBL" id="SOY29648.1"/>
    </source>
</evidence>
<proteinExistence type="predicted"/>
<accession>A0A2K4ZGP8</accession>